<dbReference type="GO" id="GO:0000156">
    <property type="term" value="F:phosphorelay response regulator activity"/>
    <property type="evidence" value="ECO:0007669"/>
    <property type="project" value="TreeGrafter"/>
</dbReference>
<dbReference type="InterPro" id="IPR001867">
    <property type="entry name" value="OmpR/PhoB-type_DNA-bd"/>
</dbReference>
<dbReference type="PROSITE" id="PS51755">
    <property type="entry name" value="OMPR_PHOB"/>
    <property type="match status" value="1"/>
</dbReference>
<dbReference type="GO" id="GO:0005829">
    <property type="term" value="C:cytosol"/>
    <property type="evidence" value="ECO:0007669"/>
    <property type="project" value="TreeGrafter"/>
</dbReference>
<evidence type="ECO:0000313" key="14">
    <source>
        <dbReference type="EMBL" id="HGS22287.1"/>
    </source>
</evidence>
<dbReference type="InterPro" id="IPR011006">
    <property type="entry name" value="CheY-like_superfamily"/>
</dbReference>
<keyword evidence="4" id="KW-0902">Two-component regulatory system</keyword>
<comment type="caution">
    <text evidence="14">The sequence shown here is derived from an EMBL/GenBank/DDBJ whole genome shotgun (WGS) entry which is preliminary data.</text>
</comment>
<dbReference type="InterPro" id="IPR036388">
    <property type="entry name" value="WH-like_DNA-bd_sf"/>
</dbReference>
<feature type="modified residue" description="4-aspartylphosphate" evidence="10">
    <location>
        <position position="56"/>
    </location>
</feature>
<dbReference type="PANTHER" id="PTHR48111">
    <property type="entry name" value="REGULATOR OF RPOS"/>
    <property type="match status" value="1"/>
</dbReference>
<keyword evidence="7" id="KW-0804">Transcription</keyword>
<dbReference type="Gene3D" id="3.40.50.2300">
    <property type="match status" value="1"/>
</dbReference>
<dbReference type="SUPFAM" id="SSF52172">
    <property type="entry name" value="CheY-like"/>
    <property type="match status" value="1"/>
</dbReference>
<dbReference type="CDD" id="cd17620">
    <property type="entry name" value="REC_OmpR_KdpE-like"/>
    <property type="match status" value="1"/>
</dbReference>
<sequence>MEEYPMRILVVDDERAIRRYLRTSLVARGFEVQEAGSAGEALQRLTNDRPDLMILDLGLPDLDGVEVVRRVREWSKIPIIILSVRDREDDKVAALDAGADDYLTKPFGMRELLARIRVAARHAHKTAQEPVFELGDLRIDLARREVSRAGERIALTPTEYELLRVMVQHAGKVLTHNQILRQVWGAAYEEEAHLLRVNISNLRKKIEPDPDRPRFILTEPGVGYRFQDKQEV</sequence>
<dbReference type="AlphaFoldDB" id="A0A7C4PK17"/>
<dbReference type="Gene3D" id="6.10.250.690">
    <property type="match status" value="1"/>
</dbReference>
<evidence type="ECO:0000256" key="4">
    <source>
        <dbReference type="ARBA" id="ARBA00023012"/>
    </source>
</evidence>
<gene>
    <name evidence="14" type="ORF">ENT37_10510</name>
</gene>
<evidence type="ECO:0000256" key="5">
    <source>
        <dbReference type="ARBA" id="ARBA00023015"/>
    </source>
</evidence>
<evidence type="ECO:0000256" key="1">
    <source>
        <dbReference type="ARBA" id="ARBA00004496"/>
    </source>
</evidence>
<evidence type="ECO:0000259" key="13">
    <source>
        <dbReference type="PROSITE" id="PS51755"/>
    </source>
</evidence>
<accession>A0A7C4PK17</accession>
<evidence type="ECO:0000256" key="6">
    <source>
        <dbReference type="ARBA" id="ARBA00023125"/>
    </source>
</evidence>
<dbReference type="FunFam" id="3.40.50.2300:FF:000021">
    <property type="entry name" value="Two-component system response regulator KdpE"/>
    <property type="match status" value="1"/>
</dbReference>
<evidence type="ECO:0000256" key="3">
    <source>
        <dbReference type="ARBA" id="ARBA00022553"/>
    </source>
</evidence>
<feature type="domain" description="Response regulatory" evidence="12">
    <location>
        <begin position="7"/>
        <end position="120"/>
    </location>
</feature>
<dbReference type="GO" id="GO:0032993">
    <property type="term" value="C:protein-DNA complex"/>
    <property type="evidence" value="ECO:0007669"/>
    <property type="project" value="TreeGrafter"/>
</dbReference>
<organism evidence="14">
    <name type="scientific">Anaerolinea thermolimosa</name>
    <dbReference type="NCBI Taxonomy" id="229919"/>
    <lineage>
        <taxon>Bacteria</taxon>
        <taxon>Bacillati</taxon>
        <taxon>Chloroflexota</taxon>
        <taxon>Anaerolineae</taxon>
        <taxon>Anaerolineales</taxon>
        <taxon>Anaerolineaceae</taxon>
        <taxon>Anaerolinea</taxon>
    </lineage>
</organism>
<dbReference type="GO" id="GO:0042802">
    <property type="term" value="F:identical protein binding"/>
    <property type="evidence" value="ECO:0007669"/>
    <property type="project" value="UniProtKB-ARBA"/>
</dbReference>
<dbReference type="PROSITE" id="PS50110">
    <property type="entry name" value="RESPONSE_REGULATORY"/>
    <property type="match status" value="1"/>
</dbReference>
<dbReference type="GO" id="GO:0000987">
    <property type="term" value="F:cis-regulatory region sequence-specific DNA binding"/>
    <property type="evidence" value="ECO:0007669"/>
    <property type="project" value="UniProtKB-ARBA"/>
</dbReference>
<keyword evidence="2" id="KW-0963">Cytoplasm</keyword>
<keyword evidence="3 10" id="KW-0597">Phosphoprotein</keyword>
<dbReference type="EMBL" id="DSYK01000519">
    <property type="protein sequence ID" value="HGS22287.1"/>
    <property type="molecule type" value="Genomic_DNA"/>
</dbReference>
<dbReference type="Pfam" id="PF00072">
    <property type="entry name" value="Response_reg"/>
    <property type="match status" value="1"/>
</dbReference>
<evidence type="ECO:0000256" key="9">
    <source>
        <dbReference type="ARBA" id="ARBA00074083"/>
    </source>
</evidence>
<feature type="domain" description="OmpR/PhoB-type" evidence="13">
    <location>
        <begin position="129"/>
        <end position="228"/>
    </location>
</feature>
<dbReference type="PANTHER" id="PTHR48111:SF50">
    <property type="entry name" value="KDP OPERON TRANSCRIPTIONAL REGULATORY PROTEIN KDPE"/>
    <property type="match status" value="1"/>
</dbReference>
<dbReference type="CDD" id="cd00383">
    <property type="entry name" value="trans_reg_C"/>
    <property type="match status" value="1"/>
</dbReference>
<evidence type="ECO:0000259" key="12">
    <source>
        <dbReference type="PROSITE" id="PS50110"/>
    </source>
</evidence>
<dbReference type="Pfam" id="PF00486">
    <property type="entry name" value="Trans_reg_C"/>
    <property type="match status" value="1"/>
</dbReference>
<dbReference type="SMART" id="SM00862">
    <property type="entry name" value="Trans_reg_C"/>
    <property type="match status" value="1"/>
</dbReference>
<keyword evidence="5" id="KW-0805">Transcription regulation</keyword>
<dbReference type="InterPro" id="IPR039420">
    <property type="entry name" value="WalR-like"/>
</dbReference>
<proteinExistence type="predicted"/>
<evidence type="ECO:0000256" key="7">
    <source>
        <dbReference type="ARBA" id="ARBA00023163"/>
    </source>
</evidence>
<name>A0A7C4PK17_9CHLR</name>
<protein>
    <recommendedName>
        <fullName evidence="9">Transcriptional regulatory protein KdpE</fullName>
    </recommendedName>
</protein>
<evidence type="ECO:0000256" key="8">
    <source>
        <dbReference type="ARBA" id="ARBA00057085"/>
    </source>
</evidence>
<dbReference type="GO" id="GO:0045893">
    <property type="term" value="P:positive regulation of DNA-templated transcription"/>
    <property type="evidence" value="ECO:0007669"/>
    <property type="project" value="UniProtKB-ARBA"/>
</dbReference>
<reference evidence="14" key="1">
    <citation type="journal article" date="2020" name="mSystems">
        <title>Genome- and Community-Level Interaction Insights into Carbon Utilization and Element Cycling Functions of Hydrothermarchaeota in Hydrothermal Sediment.</title>
        <authorList>
            <person name="Zhou Z."/>
            <person name="Liu Y."/>
            <person name="Xu W."/>
            <person name="Pan J."/>
            <person name="Luo Z.H."/>
            <person name="Li M."/>
        </authorList>
    </citation>
    <scope>NUCLEOTIDE SEQUENCE [LARGE SCALE GENOMIC DNA]</scope>
    <source>
        <strain evidence="14">SpSt-573</strain>
    </source>
</reference>
<evidence type="ECO:0000256" key="2">
    <source>
        <dbReference type="ARBA" id="ARBA00022490"/>
    </source>
</evidence>
<feature type="DNA-binding region" description="OmpR/PhoB-type" evidence="11">
    <location>
        <begin position="129"/>
        <end position="228"/>
    </location>
</feature>
<comment type="subcellular location">
    <subcellularLocation>
        <location evidence="1">Cytoplasm</location>
    </subcellularLocation>
</comment>
<dbReference type="Gene3D" id="1.10.10.10">
    <property type="entry name" value="Winged helix-like DNA-binding domain superfamily/Winged helix DNA-binding domain"/>
    <property type="match status" value="1"/>
</dbReference>
<keyword evidence="6 11" id="KW-0238">DNA-binding</keyword>
<evidence type="ECO:0000256" key="11">
    <source>
        <dbReference type="PROSITE-ProRule" id="PRU01091"/>
    </source>
</evidence>
<dbReference type="InterPro" id="IPR001789">
    <property type="entry name" value="Sig_transdc_resp-reg_receiver"/>
</dbReference>
<dbReference type="FunFam" id="1.10.10.10:FF:000210">
    <property type="entry name" value="Winged-helix transcriptional response regulator KdpE"/>
    <property type="match status" value="1"/>
</dbReference>
<evidence type="ECO:0000256" key="10">
    <source>
        <dbReference type="PROSITE-ProRule" id="PRU00169"/>
    </source>
</evidence>
<comment type="function">
    <text evidence="8">Member of the two-component regulatory system KdpD/KdpE involved in the regulation of the kdp operon. Upon phosphorylation by KdpD, functions as a transcription regulator by direct binding to promoter regions of target genes to positively regulate their expression.</text>
</comment>
<dbReference type="SMART" id="SM00448">
    <property type="entry name" value="REC"/>
    <property type="match status" value="1"/>
</dbReference>